<dbReference type="AlphaFoldDB" id="A0A849C439"/>
<gene>
    <name evidence="1" type="ORF">HLB23_11800</name>
</gene>
<dbReference type="InterPro" id="IPR028037">
    <property type="entry name" value="Antitoxin_Rv0909/MT0933"/>
</dbReference>
<organism evidence="1 2">
    <name type="scientific">Nocardia uniformis</name>
    <dbReference type="NCBI Taxonomy" id="53432"/>
    <lineage>
        <taxon>Bacteria</taxon>
        <taxon>Bacillati</taxon>
        <taxon>Actinomycetota</taxon>
        <taxon>Actinomycetes</taxon>
        <taxon>Mycobacteriales</taxon>
        <taxon>Nocardiaceae</taxon>
        <taxon>Nocardia</taxon>
    </lineage>
</organism>
<evidence type="ECO:0000313" key="1">
    <source>
        <dbReference type="EMBL" id="NNH70537.1"/>
    </source>
</evidence>
<proteinExistence type="predicted"/>
<dbReference type="Pfam" id="PF14013">
    <property type="entry name" value="MT0933_antitox"/>
    <property type="match status" value="1"/>
</dbReference>
<dbReference type="RefSeq" id="WP_067522791.1">
    <property type="nucleotide sequence ID" value="NZ_JABELX010000004.1"/>
</dbReference>
<name>A0A849C439_9NOCA</name>
<protein>
    <submittedName>
        <fullName evidence="1">Antitoxin</fullName>
    </submittedName>
</protein>
<sequence length="65" mass="7053">MGLFDQLKGVASKAADLGAQHADKLEPLVDKVGDLADQKTKGNYTGQIDRVQEAAKKALRETSRR</sequence>
<dbReference type="EMBL" id="JABELX010000004">
    <property type="protein sequence ID" value="NNH70537.1"/>
    <property type="molecule type" value="Genomic_DNA"/>
</dbReference>
<reference evidence="1 2" key="1">
    <citation type="submission" date="2020-05" db="EMBL/GenBank/DDBJ databases">
        <title>MicrobeNet Type strains.</title>
        <authorList>
            <person name="Nicholson A.C."/>
        </authorList>
    </citation>
    <scope>NUCLEOTIDE SEQUENCE [LARGE SCALE GENOMIC DNA]</scope>
    <source>
        <strain evidence="1 2">JCM 3224</strain>
    </source>
</reference>
<dbReference type="Proteomes" id="UP000586827">
    <property type="component" value="Unassembled WGS sequence"/>
</dbReference>
<evidence type="ECO:0000313" key="2">
    <source>
        <dbReference type="Proteomes" id="UP000586827"/>
    </source>
</evidence>
<comment type="caution">
    <text evidence="1">The sequence shown here is derived from an EMBL/GenBank/DDBJ whole genome shotgun (WGS) entry which is preliminary data.</text>
</comment>
<accession>A0A849C439</accession>
<keyword evidence="2" id="KW-1185">Reference proteome</keyword>